<keyword evidence="7" id="KW-0066">ATP synthesis</keyword>
<dbReference type="Gene3D" id="2.40.50.100">
    <property type="match status" value="1"/>
</dbReference>
<feature type="domain" description="AAA+ ATPase" evidence="9">
    <location>
        <begin position="311"/>
        <end position="504"/>
    </location>
</feature>
<sequence length="668" mass="68662">MNSPGGGPVPAGEARVLRVAGPLVEIDCPSPVAMHDLVVLGAGRLPGEVVAIRGDTVTVQAYEYTGGLAPGHTAEPQHGPLSVRLAPDLLGGVFDGLLRPLDAAGDLLVTTGPGAAPLRAAEGAQVAAGAVGGDTGTGTAPPDRTRPSTPRVPEGAQVAAEAVGGDTGTGTAPGDRTRPSTPRVPEGAQVAAGAVGGDTGTGTAHPDRTWPFTPRVAEGARVAAGAVLGEVGAGVGLRLLVPPDLSGEVTRIVDAGAYPVDAVLAVVGGREVRMAQSWPVRRPRPVARRLTADVPLTTGQRAVDLLFPVARGSTVAVPGGFGTGKTMLLQQIAKWCDADVIVYVGCGERGNEMADVIEELAELTDPRTGGRLAERTVTIANTSNMPMMAREASVHTGATVAEYFRDMGLDVVLIADSTSRWAEALREFASRMGELPAEEGYPAGLASQLAAFYERAAAVRTLGGATGSVTVIGAVSPPGGDRTEPVTAHTERFVRCLWSLDRDLAYARHYPAVSWADSFSRDAAALAAAHARGGDAEWAERRGRVARLLAEADRLADLVELVGVTALPPRERISVLGGRLLREALIQQSALSPADAYSAPGKTAALVESVLAVVDRCGELVDSGARPEDVEAVDFTPLLRARETAGPDETAPVAAARDAVLGRLEGPA</sequence>
<organism evidence="10 11">
    <name type="scientific">Streptomyces bungoensis</name>
    <dbReference type="NCBI Taxonomy" id="285568"/>
    <lineage>
        <taxon>Bacteria</taxon>
        <taxon>Bacillati</taxon>
        <taxon>Actinomycetota</taxon>
        <taxon>Actinomycetes</taxon>
        <taxon>Kitasatosporales</taxon>
        <taxon>Streptomycetaceae</taxon>
        <taxon>Streptomyces</taxon>
    </lineage>
</organism>
<comment type="similarity">
    <text evidence="1">Belongs to the ATPase alpha/beta chains family.</text>
</comment>
<dbReference type="NCBIfam" id="NF003220">
    <property type="entry name" value="PRK04192.1"/>
    <property type="match status" value="1"/>
</dbReference>
<dbReference type="InterPro" id="IPR022878">
    <property type="entry name" value="V-ATPase_asu"/>
</dbReference>
<keyword evidence="5" id="KW-1278">Translocase</keyword>
<dbReference type="GO" id="GO:0006754">
    <property type="term" value="P:ATP biosynthetic process"/>
    <property type="evidence" value="ECO:0007669"/>
    <property type="project" value="UniProtKB-KW"/>
</dbReference>
<keyword evidence="11" id="KW-1185">Reference proteome</keyword>
<dbReference type="Gene3D" id="3.40.50.300">
    <property type="entry name" value="P-loop containing nucleotide triphosphate hydrolases"/>
    <property type="match status" value="1"/>
</dbReference>
<dbReference type="SMART" id="SM00382">
    <property type="entry name" value="AAA"/>
    <property type="match status" value="1"/>
</dbReference>
<evidence type="ECO:0000256" key="2">
    <source>
        <dbReference type="ARBA" id="ARBA00022448"/>
    </source>
</evidence>
<dbReference type="EMBL" id="LMWX01000037">
    <property type="protein sequence ID" value="KUN82557.1"/>
    <property type="molecule type" value="Genomic_DNA"/>
</dbReference>
<dbReference type="InterPro" id="IPR031686">
    <property type="entry name" value="ATP-synth_a_Xtn"/>
</dbReference>
<keyword evidence="3" id="KW-0547">Nucleotide-binding</keyword>
<evidence type="ECO:0000256" key="3">
    <source>
        <dbReference type="ARBA" id="ARBA00022741"/>
    </source>
</evidence>
<dbReference type="InterPro" id="IPR055190">
    <property type="entry name" value="ATP-synt_VA_C"/>
</dbReference>
<gene>
    <name evidence="10" type="ORF">AQJ66_21880</name>
</gene>
<name>A0A101SYL2_9ACTN</name>
<dbReference type="InterPro" id="IPR003593">
    <property type="entry name" value="AAA+_ATPase"/>
</dbReference>
<dbReference type="InterPro" id="IPR000194">
    <property type="entry name" value="ATPase_F1/V1/A1_a/bsu_nucl-bd"/>
</dbReference>
<evidence type="ECO:0000256" key="6">
    <source>
        <dbReference type="ARBA" id="ARBA00023065"/>
    </source>
</evidence>
<dbReference type="Pfam" id="PF22919">
    <property type="entry name" value="ATP-synt_VA_C"/>
    <property type="match status" value="1"/>
</dbReference>
<evidence type="ECO:0000256" key="5">
    <source>
        <dbReference type="ARBA" id="ARBA00022967"/>
    </source>
</evidence>
<keyword evidence="6" id="KW-0406">Ion transport</keyword>
<evidence type="ECO:0000313" key="11">
    <source>
        <dbReference type="Proteomes" id="UP000053024"/>
    </source>
</evidence>
<dbReference type="InterPro" id="IPR024034">
    <property type="entry name" value="ATPase_F1/V1_b/a_C"/>
</dbReference>
<dbReference type="InterPro" id="IPR004100">
    <property type="entry name" value="ATPase_F1/V1/A1_a/bsu_N"/>
</dbReference>
<dbReference type="GO" id="GO:0046961">
    <property type="term" value="F:proton-transporting ATPase activity, rotational mechanism"/>
    <property type="evidence" value="ECO:0007669"/>
    <property type="project" value="InterPro"/>
</dbReference>
<comment type="caution">
    <text evidence="10">The sequence shown here is derived from an EMBL/GenBank/DDBJ whole genome shotgun (WGS) entry which is preliminary data.</text>
</comment>
<evidence type="ECO:0000256" key="7">
    <source>
        <dbReference type="ARBA" id="ARBA00023310"/>
    </source>
</evidence>
<dbReference type="GO" id="GO:0005524">
    <property type="term" value="F:ATP binding"/>
    <property type="evidence" value="ECO:0007669"/>
    <property type="project" value="UniProtKB-KW"/>
</dbReference>
<evidence type="ECO:0000256" key="8">
    <source>
        <dbReference type="SAM" id="MobiDB-lite"/>
    </source>
</evidence>
<dbReference type="Gene3D" id="2.40.30.20">
    <property type="match status" value="1"/>
</dbReference>
<dbReference type="CDD" id="cd18111">
    <property type="entry name" value="ATP-synt_V_A-type_alpha_C"/>
    <property type="match status" value="1"/>
</dbReference>
<evidence type="ECO:0000256" key="1">
    <source>
        <dbReference type="ARBA" id="ARBA00008936"/>
    </source>
</evidence>
<proteinExistence type="inferred from homology"/>
<dbReference type="PANTHER" id="PTHR43607">
    <property type="entry name" value="V-TYPE PROTON ATPASE CATALYTIC SUBUNIT A"/>
    <property type="match status" value="1"/>
</dbReference>
<dbReference type="Gene3D" id="1.10.1140.10">
    <property type="entry name" value="Bovine Mitochondrial F1-atpase, Atp Synthase Beta Chain, Chain D, domain 3"/>
    <property type="match status" value="1"/>
</dbReference>
<dbReference type="STRING" id="285568.AQJ66_21880"/>
<dbReference type="InterPro" id="IPR027417">
    <property type="entry name" value="P-loop_NTPase"/>
</dbReference>
<dbReference type="SUPFAM" id="SSF47917">
    <property type="entry name" value="C-terminal domain of alpha and beta subunits of F1 ATP synthase"/>
    <property type="match status" value="1"/>
</dbReference>
<dbReference type="PANTHER" id="PTHR43607:SF1">
    <property type="entry name" value="H(+)-TRANSPORTING TWO-SECTOR ATPASE"/>
    <property type="match status" value="1"/>
</dbReference>
<dbReference type="Pfam" id="PF16886">
    <property type="entry name" value="ATP-synt_ab_Xtn"/>
    <property type="match status" value="1"/>
</dbReference>
<dbReference type="SUPFAM" id="SSF52540">
    <property type="entry name" value="P-loop containing nucleoside triphosphate hydrolases"/>
    <property type="match status" value="1"/>
</dbReference>
<evidence type="ECO:0000259" key="9">
    <source>
        <dbReference type="SMART" id="SM00382"/>
    </source>
</evidence>
<dbReference type="RefSeq" id="WP_061925301.1">
    <property type="nucleotide sequence ID" value="NZ_KQ948861.1"/>
</dbReference>
<keyword evidence="2" id="KW-0813">Transport</keyword>
<evidence type="ECO:0000313" key="10">
    <source>
        <dbReference type="EMBL" id="KUN82557.1"/>
    </source>
</evidence>
<dbReference type="AlphaFoldDB" id="A0A101SYL2"/>
<dbReference type="Pfam" id="PF02874">
    <property type="entry name" value="ATP-synt_ab_N"/>
    <property type="match status" value="1"/>
</dbReference>
<feature type="compositionally biased region" description="Low complexity" evidence="8">
    <location>
        <begin position="154"/>
        <end position="174"/>
    </location>
</feature>
<reference evidence="10 11" key="1">
    <citation type="submission" date="2015-10" db="EMBL/GenBank/DDBJ databases">
        <title>Draft genome sequence of Streptomyces bungoensis DSM 41781, type strain for the species Streptomyces bungoensis.</title>
        <authorList>
            <person name="Ruckert C."/>
            <person name="Winkler A."/>
            <person name="Kalinowski J."/>
            <person name="Kampfer P."/>
            <person name="Glaeser S."/>
        </authorList>
    </citation>
    <scope>NUCLEOTIDE SEQUENCE [LARGE SCALE GENOMIC DNA]</scope>
    <source>
        <strain evidence="10 11">DSM 41781</strain>
    </source>
</reference>
<dbReference type="Proteomes" id="UP000053024">
    <property type="component" value="Unassembled WGS sequence"/>
</dbReference>
<dbReference type="Pfam" id="PF00006">
    <property type="entry name" value="ATP-synt_ab"/>
    <property type="match status" value="1"/>
</dbReference>
<feature type="region of interest" description="Disordered" evidence="8">
    <location>
        <begin position="130"/>
        <end position="185"/>
    </location>
</feature>
<evidence type="ECO:0000256" key="4">
    <source>
        <dbReference type="ARBA" id="ARBA00022840"/>
    </source>
</evidence>
<keyword evidence="4" id="KW-0067">ATP-binding</keyword>
<accession>A0A101SYL2</accession>
<protein>
    <submittedName>
        <fullName evidence="10">ATPase</fullName>
    </submittedName>
</protein>
<dbReference type="InterPro" id="IPR023366">
    <property type="entry name" value="ATP_synth_asu-like_sf"/>
</dbReference>
<dbReference type="CDD" id="cd01134">
    <property type="entry name" value="V_A-ATPase_A"/>
    <property type="match status" value="1"/>
</dbReference>